<dbReference type="GO" id="GO:0004252">
    <property type="term" value="F:serine-type endopeptidase activity"/>
    <property type="evidence" value="ECO:0007669"/>
    <property type="project" value="InterPro"/>
</dbReference>
<gene>
    <name evidence="2" type="ORF">COX34_00815</name>
</gene>
<keyword evidence="1" id="KW-1133">Transmembrane helix</keyword>
<evidence type="ECO:0000256" key="1">
    <source>
        <dbReference type="SAM" id="Phobius"/>
    </source>
</evidence>
<dbReference type="PANTHER" id="PTHR22939">
    <property type="entry name" value="SERINE PROTEASE FAMILY S1C HTRA-RELATED"/>
    <property type="match status" value="1"/>
</dbReference>
<dbReference type="Proteomes" id="UP000228681">
    <property type="component" value="Unassembled WGS sequence"/>
</dbReference>
<proteinExistence type="predicted"/>
<dbReference type="Gene3D" id="2.40.10.120">
    <property type="match status" value="1"/>
</dbReference>
<dbReference type="GO" id="GO:0006508">
    <property type="term" value="P:proteolysis"/>
    <property type="evidence" value="ECO:0007669"/>
    <property type="project" value="InterPro"/>
</dbReference>
<dbReference type="InterPro" id="IPR001940">
    <property type="entry name" value="Peptidase_S1C"/>
</dbReference>
<evidence type="ECO:0000313" key="2">
    <source>
        <dbReference type="EMBL" id="PIP25047.1"/>
    </source>
</evidence>
<protein>
    <recommendedName>
        <fullName evidence="4">Serine protease</fullName>
    </recommendedName>
</protein>
<dbReference type="AlphaFoldDB" id="A0A2G9Z0P8"/>
<dbReference type="EMBL" id="PCRS01000012">
    <property type="protein sequence ID" value="PIP25047.1"/>
    <property type="molecule type" value="Genomic_DNA"/>
</dbReference>
<name>A0A2G9Z0P8_9BACT</name>
<organism evidence="2 3">
    <name type="scientific">Candidatus Nealsonbacteria bacterium CG23_combo_of_CG06-09_8_20_14_all_36_12</name>
    <dbReference type="NCBI Taxonomy" id="1974718"/>
    <lineage>
        <taxon>Bacteria</taxon>
        <taxon>Candidatus Nealsoniibacteriota</taxon>
    </lineage>
</organism>
<dbReference type="InterPro" id="IPR009003">
    <property type="entry name" value="Peptidase_S1_PA"/>
</dbReference>
<reference evidence="2 3" key="1">
    <citation type="submission" date="2017-09" db="EMBL/GenBank/DDBJ databases">
        <title>Depth-based differentiation of microbial function through sediment-hosted aquifers and enrichment of novel symbionts in the deep terrestrial subsurface.</title>
        <authorList>
            <person name="Probst A.J."/>
            <person name="Ladd B."/>
            <person name="Jarett J.K."/>
            <person name="Geller-Mcgrath D.E."/>
            <person name="Sieber C.M."/>
            <person name="Emerson J.B."/>
            <person name="Anantharaman K."/>
            <person name="Thomas B.C."/>
            <person name="Malmstrom R."/>
            <person name="Stieglmeier M."/>
            <person name="Klingl A."/>
            <person name="Woyke T."/>
            <person name="Ryan C.M."/>
            <person name="Banfield J.F."/>
        </authorList>
    </citation>
    <scope>NUCLEOTIDE SEQUENCE [LARGE SCALE GENOMIC DNA]</scope>
    <source>
        <strain evidence="2">CG23_combo_of_CG06-09_8_20_14_all_36_12</strain>
    </source>
</reference>
<comment type="caution">
    <text evidence="2">The sequence shown here is derived from an EMBL/GenBank/DDBJ whole genome shotgun (WGS) entry which is preliminary data.</text>
</comment>
<evidence type="ECO:0000313" key="3">
    <source>
        <dbReference type="Proteomes" id="UP000228681"/>
    </source>
</evidence>
<keyword evidence="1" id="KW-0812">Transmembrane</keyword>
<evidence type="ECO:0008006" key="4">
    <source>
        <dbReference type="Google" id="ProtNLM"/>
    </source>
</evidence>
<dbReference type="PRINTS" id="PR00834">
    <property type="entry name" value="PROTEASES2C"/>
</dbReference>
<dbReference type="SUPFAM" id="SSF50494">
    <property type="entry name" value="Trypsin-like serine proteases"/>
    <property type="match status" value="1"/>
</dbReference>
<sequence length="237" mass="26328">MKNLLKFIAILIFGAVGGILSTQILWPYFVERPLFEKYKIKEAPTYVIQKEEIFIQENAALTQAIEKIEKSVVGIGLTTDGQKFLKGSGFILTNDGLVLTLASLASPDVLIFFDGETIPAKIIKKDFQNNLALLKIEKGNLSACRFANLEKIKIGERVFLVGEKYNINTDAFVKFTNEGIIKNFDQNLIETNISEGKFAHGTTLFNIEGEVVGLNYLSSDGEILAIPIPKIKQFTGF</sequence>
<dbReference type="PANTHER" id="PTHR22939:SF129">
    <property type="entry name" value="SERINE PROTEASE HTRA2, MITOCHONDRIAL"/>
    <property type="match status" value="1"/>
</dbReference>
<feature type="transmembrane region" description="Helical" evidence="1">
    <location>
        <begin position="7"/>
        <end position="29"/>
    </location>
</feature>
<keyword evidence="1" id="KW-0472">Membrane</keyword>
<dbReference type="Pfam" id="PF13365">
    <property type="entry name" value="Trypsin_2"/>
    <property type="match status" value="1"/>
</dbReference>
<accession>A0A2G9Z0P8</accession>